<accession>A0A919WJZ1</accession>
<evidence type="ECO:0000313" key="4">
    <source>
        <dbReference type="Proteomes" id="UP000682111"/>
    </source>
</evidence>
<feature type="domain" description="Elongation factor G-binding protein C-terminal treble-clef zinc-finger" evidence="2">
    <location>
        <begin position="100"/>
        <end position="223"/>
    </location>
</feature>
<dbReference type="Pfam" id="PF16571">
    <property type="entry name" value="FBP_C"/>
    <property type="match status" value="1"/>
</dbReference>
<gene>
    <name evidence="3" type="ORF">J27TS8_34240</name>
</gene>
<dbReference type="RefSeq" id="WP_212934170.1">
    <property type="nucleotide sequence ID" value="NZ_BORC01000006.1"/>
</dbReference>
<dbReference type="InterPro" id="IPR010841">
    <property type="entry name" value="EF-G-binding_N"/>
</dbReference>
<reference evidence="3" key="1">
    <citation type="submission" date="2021-03" db="EMBL/GenBank/DDBJ databases">
        <title>Antimicrobial resistance genes in bacteria isolated from Japanese honey, and their potential for conferring macrolide and lincosamide resistance in the American foulbrood pathogen Paenibacillus larvae.</title>
        <authorList>
            <person name="Okamoto M."/>
            <person name="Kumagai M."/>
            <person name="Kanamori H."/>
            <person name="Takamatsu D."/>
        </authorList>
    </citation>
    <scope>NUCLEOTIDE SEQUENCE</scope>
    <source>
        <strain evidence="3">J27TS8</strain>
    </source>
</reference>
<dbReference type="InterPro" id="IPR038344">
    <property type="entry name" value="EF-G_N_sf"/>
</dbReference>
<dbReference type="GO" id="GO:0003746">
    <property type="term" value="F:translation elongation factor activity"/>
    <property type="evidence" value="ECO:0007669"/>
    <property type="project" value="UniProtKB-KW"/>
</dbReference>
<keyword evidence="4" id="KW-1185">Reference proteome</keyword>
<protein>
    <submittedName>
        <fullName evidence="3">Elongation factor G-binding protein</fullName>
    </submittedName>
</protein>
<organism evidence="3 4">
    <name type="scientific">Robertmurraya siralis</name>
    <dbReference type="NCBI Taxonomy" id="77777"/>
    <lineage>
        <taxon>Bacteria</taxon>
        <taxon>Bacillati</taxon>
        <taxon>Bacillota</taxon>
        <taxon>Bacilli</taxon>
        <taxon>Bacillales</taxon>
        <taxon>Bacillaceae</taxon>
        <taxon>Robertmurraya</taxon>
    </lineage>
</organism>
<sequence>MTEKFIKNEQFNFIKKQVALIKDSIKKHVPPTVLNATIGLANAKALELLPHASAEQITLLDLSNLKTEDQFEQYLQQLSAYVIDFPHITEQQLKKMFPKSKKLKLPDLSNLAGNKLTYLGWNDLRTNKKYLVYELDGKLVGIECKMSAIEKNNICSICNGHGEVTYFSTITKSKKANNPDYYKAIGNLICTDSNKCNEKITNVDYLEIFLKESLGIEQTKDRMYYVNEDAFRKNRD</sequence>
<dbReference type="InterPro" id="IPR032330">
    <property type="entry name" value="EF-G-binding_C"/>
</dbReference>
<dbReference type="Pfam" id="PF07299">
    <property type="entry name" value="EF-G-binding_N"/>
    <property type="match status" value="1"/>
</dbReference>
<keyword evidence="3" id="KW-0251">Elongation factor</keyword>
<dbReference type="Proteomes" id="UP000682111">
    <property type="component" value="Unassembled WGS sequence"/>
</dbReference>
<dbReference type="Gene3D" id="1.20.1280.250">
    <property type="match status" value="1"/>
</dbReference>
<evidence type="ECO:0000259" key="2">
    <source>
        <dbReference type="Pfam" id="PF16571"/>
    </source>
</evidence>
<comment type="caution">
    <text evidence="3">The sequence shown here is derived from an EMBL/GenBank/DDBJ whole genome shotgun (WGS) entry which is preliminary data.</text>
</comment>
<proteinExistence type="predicted"/>
<evidence type="ECO:0000259" key="1">
    <source>
        <dbReference type="Pfam" id="PF07299"/>
    </source>
</evidence>
<dbReference type="CDD" id="cd16342">
    <property type="entry name" value="FusC_FusB"/>
    <property type="match status" value="1"/>
</dbReference>
<feature type="domain" description="Elongation factor G-binding protein N-terminal" evidence="1">
    <location>
        <begin position="5"/>
        <end position="86"/>
    </location>
</feature>
<keyword evidence="3" id="KW-0648">Protein biosynthesis</keyword>
<dbReference type="EMBL" id="BORC01000006">
    <property type="protein sequence ID" value="GIN63431.1"/>
    <property type="molecule type" value="Genomic_DNA"/>
</dbReference>
<name>A0A919WJZ1_9BACI</name>
<evidence type="ECO:0000313" key="3">
    <source>
        <dbReference type="EMBL" id="GIN63431.1"/>
    </source>
</evidence>
<dbReference type="AlphaFoldDB" id="A0A919WJZ1"/>